<evidence type="ECO:0000256" key="1">
    <source>
        <dbReference type="SAM" id="Coils"/>
    </source>
</evidence>
<keyword evidence="1" id="KW-0175">Coiled coil</keyword>
<dbReference type="AlphaFoldDB" id="A0A1I4L9X6"/>
<dbReference type="STRING" id="1123291.SAMN04490355_102344"/>
<dbReference type="EMBL" id="FOTS01000023">
    <property type="protein sequence ID" value="SFL87679.1"/>
    <property type="molecule type" value="Genomic_DNA"/>
</dbReference>
<reference evidence="3" key="1">
    <citation type="submission" date="2016-10" db="EMBL/GenBank/DDBJ databases">
        <authorList>
            <person name="Varghese N."/>
            <person name="Submissions S."/>
        </authorList>
    </citation>
    <scope>NUCLEOTIDE SEQUENCE [LARGE SCALE GENOMIC DNA]</scope>
    <source>
        <strain evidence="3">DSM 13327</strain>
    </source>
</reference>
<evidence type="ECO:0008006" key="4">
    <source>
        <dbReference type="Google" id="ProtNLM"/>
    </source>
</evidence>
<protein>
    <recommendedName>
        <fullName evidence="4">ATPase</fullName>
    </recommendedName>
</protein>
<keyword evidence="3" id="KW-1185">Reference proteome</keyword>
<organism evidence="2 3">
    <name type="scientific">Pelosinus propionicus DSM 13327</name>
    <dbReference type="NCBI Taxonomy" id="1123291"/>
    <lineage>
        <taxon>Bacteria</taxon>
        <taxon>Bacillati</taxon>
        <taxon>Bacillota</taxon>
        <taxon>Negativicutes</taxon>
        <taxon>Selenomonadales</taxon>
        <taxon>Sporomusaceae</taxon>
        <taxon>Pelosinus</taxon>
    </lineage>
</organism>
<accession>A0A1I4L9X6</accession>
<name>A0A1I4L9X6_9FIRM</name>
<gene>
    <name evidence="2" type="ORF">SAMN04490355_102344</name>
</gene>
<dbReference type="Proteomes" id="UP000199520">
    <property type="component" value="Unassembled WGS sequence"/>
</dbReference>
<sequence>MTIEGILDELEGLLIDAARVPFTNKRVLEEDDVARLLDELREALPKAISDASKIMEERQRILEDAQKEAQNIVEKAKSYTIKLTDENMITKQAQEQSAEILTQAHKQASDLHDDAVAYADQVFKHLSGNLEKALEVVKQGHSELHQQQKK</sequence>
<dbReference type="OrthoDB" id="3034637at2"/>
<proteinExistence type="predicted"/>
<dbReference type="RefSeq" id="WP_090938074.1">
    <property type="nucleotide sequence ID" value="NZ_FOTS01000023.1"/>
</dbReference>
<evidence type="ECO:0000313" key="2">
    <source>
        <dbReference type="EMBL" id="SFL87679.1"/>
    </source>
</evidence>
<evidence type="ECO:0000313" key="3">
    <source>
        <dbReference type="Proteomes" id="UP000199520"/>
    </source>
</evidence>
<feature type="coiled-coil region" evidence="1">
    <location>
        <begin position="48"/>
        <end position="82"/>
    </location>
</feature>